<dbReference type="Proteomes" id="UP001500751">
    <property type="component" value="Unassembled WGS sequence"/>
</dbReference>
<comment type="caution">
    <text evidence="1">The sequence shown here is derived from an EMBL/GenBank/DDBJ whole genome shotgun (WGS) entry which is preliminary data.</text>
</comment>
<name>A0ABN2TVU1_9ACTN</name>
<organism evidence="1 2">
    <name type="scientific">Catenulispora yoronensis</name>
    <dbReference type="NCBI Taxonomy" id="450799"/>
    <lineage>
        <taxon>Bacteria</taxon>
        <taxon>Bacillati</taxon>
        <taxon>Actinomycetota</taxon>
        <taxon>Actinomycetes</taxon>
        <taxon>Catenulisporales</taxon>
        <taxon>Catenulisporaceae</taxon>
        <taxon>Catenulispora</taxon>
    </lineage>
</organism>
<proteinExistence type="predicted"/>
<keyword evidence="2" id="KW-1185">Reference proteome</keyword>
<evidence type="ECO:0000313" key="2">
    <source>
        <dbReference type="Proteomes" id="UP001500751"/>
    </source>
</evidence>
<dbReference type="EMBL" id="BAAAQN010000007">
    <property type="protein sequence ID" value="GAA2021327.1"/>
    <property type="molecule type" value="Genomic_DNA"/>
</dbReference>
<evidence type="ECO:0000313" key="1">
    <source>
        <dbReference type="EMBL" id="GAA2021327.1"/>
    </source>
</evidence>
<gene>
    <name evidence="1" type="ORF">GCM10009839_17860</name>
</gene>
<sequence length="70" mass="7259">MSYPDGTAYGLGWVSRAPTSRQPFVPYWKAANGAVGSCATAGLATPTVMPPQAMTSACLIANATPRLDSR</sequence>
<reference evidence="1 2" key="1">
    <citation type="journal article" date="2019" name="Int. J. Syst. Evol. Microbiol.">
        <title>The Global Catalogue of Microorganisms (GCM) 10K type strain sequencing project: providing services to taxonomists for standard genome sequencing and annotation.</title>
        <authorList>
            <consortium name="The Broad Institute Genomics Platform"/>
            <consortium name="The Broad Institute Genome Sequencing Center for Infectious Disease"/>
            <person name="Wu L."/>
            <person name="Ma J."/>
        </authorList>
    </citation>
    <scope>NUCLEOTIDE SEQUENCE [LARGE SCALE GENOMIC DNA]</scope>
    <source>
        <strain evidence="1 2">JCM 16014</strain>
    </source>
</reference>
<accession>A0ABN2TVU1</accession>
<protein>
    <submittedName>
        <fullName evidence="1">Uncharacterized protein</fullName>
    </submittedName>
</protein>